<dbReference type="Proteomes" id="UP000030982">
    <property type="component" value="Unassembled WGS sequence"/>
</dbReference>
<accession>A0A0B2AKV7</accession>
<dbReference type="SUPFAM" id="SSF46955">
    <property type="entry name" value="Putative DNA-binding domain"/>
    <property type="match status" value="1"/>
</dbReference>
<comment type="caution">
    <text evidence="2">The sequence shown here is derived from an EMBL/GenBank/DDBJ whole genome shotgun (WGS) entry which is preliminary data.</text>
</comment>
<dbReference type="InterPro" id="IPR010093">
    <property type="entry name" value="SinI_DNA-bd"/>
</dbReference>
<dbReference type="OrthoDB" id="26212at2"/>
<dbReference type="STRING" id="1338436.LK10_06015"/>
<keyword evidence="3" id="KW-1185">Reference proteome</keyword>
<evidence type="ECO:0000259" key="1">
    <source>
        <dbReference type="Pfam" id="PF12728"/>
    </source>
</evidence>
<dbReference type="EMBL" id="JTDL01000081">
    <property type="protein sequence ID" value="KHL04295.1"/>
    <property type="molecule type" value="Genomic_DNA"/>
</dbReference>
<dbReference type="AlphaFoldDB" id="A0A0B2AKV7"/>
<evidence type="ECO:0000313" key="2">
    <source>
        <dbReference type="EMBL" id="KHL04295.1"/>
    </source>
</evidence>
<dbReference type="Pfam" id="PF12728">
    <property type="entry name" value="HTH_17"/>
    <property type="match status" value="1"/>
</dbReference>
<dbReference type="RefSeq" id="WP_043121107.1">
    <property type="nucleotide sequence ID" value="NZ_JTDL01000081.1"/>
</dbReference>
<protein>
    <submittedName>
        <fullName evidence="2">Excisionase</fullName>
    </submittedName>
</protein>
<reference evidence="2 3" key="1">
    <citation type="submission" date="2014-09" db="EMBL/GenBank/DDBJ databases">
        <title>Genome sequence of Sinomonas sp. MUSC 117.</title>
        <authorList>
            <person name="Lee L.-H."/>
        </authorList>
    </citation>
    <scope>NUCLEOTIDE SEQUENCE [LARGE SCALE GENOMIC DNA]</scope>
    <source>
        <strain evidence="2 3">MUSC 117</strain>
    </source>
</reference>
<dbReference type="InterPro" id="IPR036388">
    <property type="entry name" value="WH-like_DNA-bd_sf"/>
</dbReference>
<dbReference type="InterPro" id="IPR041657">
    <property type="entry name" value="HTH_17"/>
</dbReference>
<proteinExistence type="predicted"/>
<dbReference type="NCBIfam" id="TIGR01764">
    <property type="entry name" value="excise"/>
    <property type="match status" value="1"/>
</dbReference>
<dbReference type="GO" id="GO:0003677">
    <property type="term" value="F:DNA binding"/>
    <property type="evidence" value="ECO:0007669"/>
    <property type="project" value="InterPro"/>
</dbReference>
<dbReference type="InterPro" id="IPR009061">
    <property type="entry name" value="DNA-bd_dom_put_sf"/>
</dbReference>
<feature type="domain" description="Helix-turn-helix" evidence="1">
    <location>
        <begin position="77"/>
        <end position="128"/>
    </location>
</feature>
<sequence>MAATAHAEDRTVLPPADMHAMLDLSRFLEHHAEPAALLGPDGEQVPLPMEVYGILVKVVDAMGAGKAITLAPLDQRLTTQQAADLLGISRPTLVKLLDTNEIPYEQPSGGRHRRLRLSDVLDYRERRRGERRGRLAEMTRQAAEDGLYEASAEDYREALERARHAE</sequence>
<dbReference type="Gene3D" id="1.10.10.10">
    <property type="entry name" value="Winged helix-like DNA-binding domain superfamily/Winged helix DNA-binding domain"/>
    <property type="match status" value="1"/>
</dbReference>
<organism evidence="2 3">
    <name type="scientific">Sinomonas humi</name>
    <dbReference type="NCBI Taxonomy" id="1338436"/>
    <lineage>
        <taxon>Bacteria</taxon>
        <taxon>Bacillati</taxon>
        <taxon>Actinomycetota</taxon>
        <taxon>Actinomycetes</taxon>
        <taxon>Micrococcales</taxon>
        <taxon>Micrococcaceae</taxon>
        <taxon>Sinomonas</taxon>
    </lineage>
</organism>
<name>A0A0B2AKV7_9MICC</name>
<gene>
    <name evidence="2" type="ORF">LK10_06015</name>
</gene>
<evidence type="ECO:0000313" key="3">
    <source>
        <dbReference type="Proteomes" id="UP000030982"/>
    </source>
</evidence>